<dbReference type="PANTHER" id="PTHR32119:SF2">
    <property type="entry name" value="OROTIDINE 5'-PHOSPHATE DECARBOXYLASE"/>
    <property type="match status" value="1"/>
</dbReference>
<dbReference type="eggNOG" id="COG0284">
    <property type="taxonomic scope" value="Bacteria"/>
</dbReference>
<dbReference type="GO" id="GO:0044205">
    <property type="term" value="P:'de novo' UMP biosynthetic process"/>
    <property type="evidence" value="ECO:0007669"/>
    <property type="project" value="UniProtKB-UniRule"/>
</dbReference>
<dbReference type="SUPFAM" id="SSF51366">
    <property type="entry name" value="Ribulose-phoshate binding barrel"/>
    <property type="match status" value="1"/>
</dbReference>
<dbReference type="NCBIfam" id="NF001273">
    <property type="entry name" value="PRK00230.1"/>
    <property type="match status" value="1"/>
</dbReference>
<evidence type="ECO:0000256" key="2">
    <source>
        <dbReference type="ARBA" id="ARBA00004861"/>
    </source>
</evidence>
<evidence type="ECO:0000259" key="13">
    <source>
        <dbReference type="SMART" id="SM00934"/>
    </source>
</evidence>
<evidence type="ECO:0000256" key="10">
    <source>
        <dbReference type="PIRSR" id="PIRSR614732-1"/>
    </source>
</evidence>
<dbReference type="InterPro" id="IPR014732">
    <property type="entry name" value="OMPdecase"/>
</dbReference>
<keyword evidence="4 9" id="KW-0210">Decarboxylase</keyword>
<comment type="catalytic activity">
    <reaction evidence="7 9 12">
        <text>orotidine 5'-phosphate + H(+) = UMP + CO2</text>
        <dbReference type="Rhea" id="RHEA:11596"/>
        <dbReference type="ChEBI" id="CHEBI:15378"/>
        <dbReference type="ChEBI" id="CHEBI:16526"/>
        <dbReference type="ChEBI" id="CHEBI:57538"/>
        <dbReference type="ChEBI" id="CHEBI:57865"/>
        <dbReference type="EC" id="4.1.1.23"/>
    </reaction>
</comment>
<feature type="binding site" evidence="9 11">
    <location>
        <position position="199"/>
    </location>
    <ligand>
        <name>substrate</name>
    </ligand>
</feature>
<evidence type="ECO:0000256" key="7">
    <source>
        <dbReference type="ARBA" id="ARBA00049157"/>
    </source>
</evidence>
<dbReference type="GO" id="GO:0004590">
    <property type="term" value="F:orotidine-5'-phosphate decarboxylase activity"/>
    <property type="evidence" value="ECO:0007669"/>
    <property type="project" value="UniProtKB-UniRule"/>
</dbReference>
<evidence type="ECO:0000313" key="14">
    <source>
        <dbReference type="EMBL" id="EFR42158.1"/>
    </source>
</evidence>
<keyword evidence="5 9" id="KW-0665">Pyrimidine biosynthesis</keyword>
<dbReference type="Proteomes" id="UP000004594">
    <property type="component" value="Unassembled WGS sequence"/>
</dbReference>
<comment type="pathway">
    <text evidence="2 9 12">Pyrimidine metabolism; UMP biosynthesis via de novo pathway; UMP from orotate: step 2/2.</text>
</comment>
<dbReference type="HAMAP" id="MF_01200_B">
    <property type="entry name" value="OMPdecase_type1_B"/>
    <property type="match status" value="1"/>
</dbReference>
<accession>E4LAK2</accession>
<comment type="subunit">
    <text evidence="3 9">Homodimer.</text>
</comment>
<organism evidence="14 15">
    <name type="scientific">Dialister micraerophilus UPII 345-E</name>
    <dbReference type="NCBI Taxonomy" id="910314"/>
    <lineage>
        <taxon>Bacteria</taxon>
        <taxon>Bacillati</taxon>
        <taxon>Bacillota</taxon>
        <taxon>Negativicutes</taxon>
        <taxon>Veillonellales</taxon>
        <taxon>Veillonellaceae</taxon>
        <taxon>Dialister</taxon>
    </lineage>
</organism>
<evidence type="ECO:0000256" key="9">
    <source>
        <dbReference type="HAMAP-Rule" id="MF_01200"/>
    </source>
</evidence>
<comment type="similarity">
    <text evidence="8 9">Belongs to the OMP decarboxylase family. Type 1 subfamily.</text>
</comment>
<dbReference type="GO" id="GO:0006207">
    <property type="term" value="P:'de novo' pyrimidine nucleobase biosynthetic process"/>
    <property type="evidence" value="ECO:0007669"/>
    <property type="project" value="InterPro"/>
</dbReference>
<dbReference type="FunFam" id="3.20.20.70:FF:000015">
    <property type="entry name" value="Orotidine 5'-phosphate decarboxylase"/>
    <property type="match status" value="1"/>
</dbReference>
<dbReference type="PROSITE" id="PS00156">
    <property type="entry name" value="OMPDECASE"/>
    <property type="match status" value="1"/>
</dbReference>
<dbReference type="InterPro" id="IPR047596">
    <property type="entry name" value="OMPdecase_bac"/>
</dbReference>
<dbReference type="Gene3D" id="3.20.20.70">
    <property type="entry name" value="Aldolase class I"/>
    <property type="match status" value="1"/>
</dbReference>
<dbReference type="PANTHER" id="PTHR32119">
    <property type="entry name" value="OROTIDINE 5'-PHOSPHATE DECARBOXYLASE"/>
    <property type="match status" value="1"/>
</dbReference>
<evidence type="ECO:0000256" key="11">
    <source>
        <dbReference type="PIRSR" id="PIRSR614732-2"/>
    </source>
</evidence>
<evidence type="ECO:0000256" key="8">
    <source>
        <dbReference type="ARBA" id="ARBA00061012"/>
    </source>
</evidence>
<dbReference type="UniPathway" id="UPA00070">
    <property type="reaction ID" value="UER00120"/>
</dbReference>
<feature type="active site" description="For OMPdecase activity" evidence="10">
    <location>
        <position position="65"/>
    </location>
</feature>
<evidence type="ECO:0000313" key="15">
    <source>
        <dbReference type="Proteomes" id="UP000004594"/>
    </source>
</evidence>
<dbReference type="InterPro" id="IPR013785">
    <property type="entry name" value="Aldolase_TIM"/>
</dbReference>
<feature type="active site" description="For OMPdecase activity" evidence="10">
    <location>
        <position position="67"/>
    </location>
</feature>
<feature type="domain" description="Orotidine 5'-phosphate decarboxylase" evidence="13">
    <location>
        <begin position="10"/>
        <end position="235"/>
    </location>
</feature>
<dbReference type="AlphaFoldDB" id="E4LAK2"/>
<dbReference type="CDD" id="cd04725">
    <property type="entry name" value="OMP_decarboxylase_like"/>
    <property type="match status" value="1"/>
</dbReference>
<evidence type="ECO:0000256" key="1">
    <source>
        <dbReference type="ARBA" id="ARBA00002356"/>
    </source>
</evidence>
<comment type="function">
    <text evidence="1 9">Catalyzes the decarboxylation of orotidine 5'-monophosphate (OMP) to uridine 5'-monophosphate (UMP).</text>
</comment>
<feature type="binding site" evidence="9">
    <location>
        <begin position="65"/>
        <end position="74"/>
    </location>
    <ligand>
        <name>substrate</name>
    </ligand>
</feature>
<dbReference type="EC" id="4.1.1.23" evidence="9"/>
<evidence type="ECO:0000256" key="4">
    <source>
        <dbReference type="ARBA" id="ARBA00022793"/>
    </source>
</evidence>
<dbReference type="EMBL" id="AENT01000030">
    <property type="protein sequence ID" value="EFR42158.1"/>
    <property type="molecule type" value="Genomic_DNA"/>
</dbReference>
<feature type="binding site" evidence="9 11">
    <location>
        <position position="220"/>
    </location>
    <ligand>
        <name>substrate</name>
    </ligand>
</feature>
<dbReference type="RefSeq" id="WP_007555206.1">
    <property type="nucleotide sequence ID" value="NZ_AENT01000030.1"/>
</dbReference>
<feature type="binding site" evidence="9 11">
    <location>
        <position position="16"/>
    </location>
    <ligand>
        <name>substrate</name>
    </ligand>
</feature>
<dbReference type="NCBIfam" id="TIGR01740">
    <property type="entry name" value="pyrF"/>
    <property type="match status" value="1"/>
</dbReference>
<evidence type="ECO:0000256" key="12">
    <source>
        <dbReference type="RuleBase" id="RU000512"/>
    </source>
</evidence>
<comment type="caution">
    <text evidence="14">The sequence shown here is derived from an EMBL/GenBank/DDBJ whole genome shotgun (WGS) entry which is preliminary data.</text>
</comment>
<feature type="active site" description="For OMPdecase activity" evidence="10">
    <location>
        <position position="70"/>
    </location>
</feature>
<keyword evidence="6 9" id="KW-0456">Lyase</keyword>
<evidence type="ECO:0000256" key="6">
    <source>
        <dbReference type="ARBA" id="ARBA00023239"/>
    </source>
</evidence>
<feature type="active site" description="Proton donor" evidence="9">
    <location>
        <position position="67"/>
    </location>
</feature>
<dbReference type="Pfam" id="PF00215">
    <property type="entry name" value="OMPdecase"/>
    <property type="match status" value="1"/>
</dbReference>
<feature type="binding site" evidence="9 11">
    <location>
        <position position="190"/>
    </location>
    <ligand>
        <name>substrate</name>
    </ligand>
</feature>
<sequence>MEKTCEVNNRIIVALDMNSFDKMKEMVDELGDAVSFYKVGMELYYSVGQKAVEFLKSKNKKVFLDLKLHDIPNTVGHSVYYLTKLGVDLLTVHAAGGSRMLESAVHYAKIAAEEEGIEVPKILGVTVLTAIDEEAWKEIGNKLSIKDSVINFAKIAKKSGLDGVIASPKEARMIREISGDEFLIVTPGIRPKFASANDQKRITTPKEAINNGATLLVIGRPITQAENPRHAAELINEEIREAI</sequence>
<dbReference type="InterPro" id="IPR001754">
    <property type="entry name" value="OMPdeCOase_dom"/>
</dbReference>
<evidence type="ECO:0000256" key="3">
    <source>
        <dbReference type="ARBA" id="ARBA00011738"/>
    </source>
</evidence>
<gene>
    <name evidence="9 14" type="primary">pyrF</name>
    <name evidence="14" type="ORF">HMPREF9220_0267</name>
</gene>
<evidence type="ECO:0000256" key="5">
    <source>
        <dbReference type="ARBA" id="ARBA00022975"/>
    </source>
</evidence>
<protein>
    <recommendedName>
        <fullName evidence="9">Orotidine 5'-phosphate decarboxylase</fullName>
        <ecNumber evidence="9">4.1.1.23</ecNumber>
    </recommendedName>
    <alternativeName>
        <fullName evidence="9">OMP decarboxylase</fullName>
        <shortName evidence="9">OMPDCase</shortName>
        <shortName evidence="9">OMPdecase</shortName>
    </alternativeName>
</protein>
<proteinExistence type="inferred from homology"/>
<feature type="binding site" evidence="9 11">
    <location>
        <position position="38"/>
    </location>
    <ligand>
        <name>substrate</name>
    </ligand>
</feature>
<dbReference type="InterPro" id="IPR011060">
    <property type="entry name" value="RibuloseP-bd_barrel"/>
</dbReference>
<reference evidence="14 15" key="1">
    <citation type="submission" date="2010-11" db="EMBL/GenBank/DDBJ databases">
        <authorList>
            <person name="Durkin A.S."/>
            <person name="Madupu R."/>
            <person name="Torralba M."/>
            <person name="Gillis M."/>
            <person name="Methe B."/>
            <person name="Sutton G."/>
            <person name="Nelson K.E."/>
        </authorList>
    </citation>
    <scope>NUCLEOTIDE SEQUENCE [LARGE SCALE GENOMIC DNA]</scope>
    <source>
        <strain evidence="14 15">UPII 345-E</strain>
    </source>
</reference>
<feature type="binding site" evidence="9 11">
    <location>
        <position position="129"/>
    </location>
    <ligand>
        <name>substrate</name>
    </ligand>
</feature>
<dbReference type="InterPro" id="IPR018089">
    <property type="entry name" value="OMPdecase_AS"/>
</dbReference>
<dbReference type="SMART" id="SM00934">
    <property type="entry name" value="OMPdecase"/>
    <property type="match status" value="1"/>
</dbReference>
<dbReference type="GO" id="GO:0005829">
    <property type="term" value="C:cytosol"/>
    <property type="evidence" value="ECO:0007669"/>
    <property type="project" value="TreeGrafter"/>
</dbReference>
<name>E4LAK2_9FIRM</name>
<feature type="binding site" evidence="9 11">
    <location>
        <position position="219"/>
    </location>
    <ligand>
        <name>substrate</name>
    </ligand>
</feature>